<keyword evidence="4" id="KW-0812">Transmembrane</keyword>
<dbReference type="Gene3D" id="3.40.630.190">
    <property type="entry name" value="LCP protein"/>
    <property type="match status" value="1"/>
</dbReference>
<evidence type="ECO:0000256" key="3">
    <source>
        <dbReference type="ARBA" id="ARBA00022475"/>
    </source>
</evidence>
<keyword evidence="5" id="KW-0735">Signal-anchor</keyword>
<evidence type="ECO:0000256" key="1">
    <source>
        <dbReference type="ARBA" id="ARBA00004401"/>
    </source>
</evidence>
<evidence type="ECO:0000256" key="9">
    <source>
        <dbReference type="ARBA" id="ARBA00023163"/>
    </source>
</evidence>
<name>A0A143HBH1_9BACL</name>
<feature type="domain" description="Cell envelope-related transcriptional attenuator" evidence="12">
    <location>
        <begin position="86"/>
        <end position="229"/>
    </location>
</feature>
<evidence type="ECO:0000256" key="11">
    <source>
        <dbReference type="ARBA" id="ARBA00040752"/>
    </source>
</evidence>
<evidence type="ECO:0000259" key="12">
    <source>
        <dbReference type="Pfam" id="PF03816"/>
    </source>
</evidence>
<proteinExistence type="inferred from homology"/>
<keyword evidence="14" id="KW-1185">Reference proteome</keyword>
<accession>A0A143HBH1</accession>
<sequence length="313" mass="35452">MKETRHKHIRKKRKLRKGRVFFLLIVVVLIAAGAFAFTQYKAGLNLAKTSGDMQKIAKFNGDPQTKKNVENILLLGVDSRGEANSRTDSMILVSVNKDTNKIKMVSFMRDIYASIPGYQSYKLNTAYYLGKVDLLKKTIQNMFDVEINHYALIDFKSFEKLVDIVAPNGVNVYVDHDMSENIGVSLKKGEQTLNGKELLGFSRFRHDNKGDFGRVDRQQKALEALKKEAMSPRNFKNYPKLLGAIQGYVQSDLTDQQELALMLSIIKGGNPDITRLTIPVQHSYEYGYYPQAGSVLNINIEQNQQALDKFLDS</sequence>
<evidence type="ECO:0000256" key="8">
    <source>
        <dbReference type="ARBA" id="ARBA00023136"/>
    </source>
</evidence>
<dbReference type="EMBL" id="CP014806">
    <property type="protein sequence ID" value="AMW99088.1"/>
    <property type="molecule type" value="Genomic_DNA"/>
</dbReference>
<evidence type="ECO:0000313" key="13">
    <source>
        <dbReference type="EMBL" id="AMW99088.1"/>
    </source>
</evidence>
<dbReference type="GO" id="GO:0005886">
    <property type="term" value="C:plasma membrane"/>
    <property type="evidence" value="ECO:0007669"/>
    <property type="project" value="UniProtKB-SubCell"/>
</dbReference>
<evidence type="ECO:0000256" key="2">
    <source>
        <dbReference type="ARBA" id="ARBA00006068"/>
    </source>
</evidence>
<dbReference type="RefSeq" id="WP_066787366.1">
    <property type="nucleotide sequence ID" value="NZ_CP014806.1"/>
</dbReference>
<reference evidence="13 14" key="1">
    <citation type="journal article" date="2016" name="Genome Announc.">
        <title>Whole-Genome Sequence of Rummeliibacillus stabekisii Strain PP9 Isolated from Antarctic Soil.</title>
        <authorList>
            <person name="da Mota F.F."/>
            <person name="Vollu R.E."/>
            <person name="Jurelevicius D."/>
            <person name="Seldin L."/>
        </authorList>
    </citation>
    <scope>NUCLEOTIDE SEQUENCE [LARGE SCALE GENOMIC DNA]</scope>
    <source>
        <strain evidence="13 14">PP9</strain>
    </source>
</reference>
<dbReference type="InterPro" id="IPR050922">
    <property type="entry name" value="LytR/CpsA/Psr_CW_biosynth"/>
</dbReference>
<dbReference type="PANTHER" id="PTHR33392:SF8">
    <property type="entry name" value="REGULATORY PROTEIN MSRR"/>
    <property type="match status" value="1"/>
</dbReference>
<evidence type="ECO:0000256" key="5">
    <source>
        <dbReference type="ARBA" id="ARBA00022968"/>
    </source>
</evidence>
<dbReference type="STRING" id="241244.ATY39_06230"/>
<evidence type="ECO:0000256" key="7">
    <source>
        <dbReference type="ARBA" id="ARBA00023015"/>
    </source>
</evidence>
<comment type="function">
    <text evidence="10">Involved in SarA attenuation. Affects resistance to oxacillin and teicoplanin, as well as the synthesis of virulence factors.</text>
</comment>
<organism evidence="13 14">
    <name type="scientific">Rummeliibacillus stabekisii</name>
    <dbReference type="NCBI Taxonomy" id="241244"/>
    <lineage>
        <taxon>Bacteria</taxon>
        <taxon>Bacillati</taxon>
        <taxon>Bacillota</taxon>
        <taxon>Bacilli</taxon>
        <taxon>Bacillales</taxon>
        <taxon>Caryophanaceae</taxon>
        <taxon>Rummeliibacillus</taxon>
    </lineage>
</organism>
<evidence type="ECO:0000256" key="10">
    <source>
        <dbReference type="ARBA" id="ARBA00037178"/>
    </source>
</evidence>
<dbReference type="InterPro" id="IPR004474">
    <property type="entry name" value="LytR_CpsA_psr"/>
</dbReference>
<evidence type="ECO:0000256" key="6">
    <source>
        <dbReference type="ARBA" id="ARBA00022989"/>
    </source>
</evidence>
<comment type="subcellular location">
    <subcellularLocation>
        <location evidence="1">Cell membrane</location>
        <topology evidence="1">Single-pass type II membrane protein</topology>
    </subcellularLocation>
</comment>
<evidence type="ECO:0000256" key="4">
    <source>
        <dbReference type="ARBA" id="ARBA00022692"/>
    </source>
</evidence>
<dbReference type="OrthoDB" id="9782542at2"/>
<keyword evidence="3" id="KW-1003">Cell membrane</keyword>
<dbReference type="AlphaFoldDB" id="A0A143HBH1"/>
<dbReference type="Pfam" id="PF03816">
    <property type="entry name" value="LytR_cpsA_psr"/>
    <property type="match status" value="1"/>
</dbReference>
<evidence type="ECO:0000313" key="14">
    <source>
        <dbReference type="Proteomes" id="UP000076021"/>
    </source>
</evidence>
<dbReference type="KEGG" id="rst:ATY39_06230"/>
<dbReference type="NCBIfam" id="TIGR00350">
    <property type="entry name" value="lytR_cpsA_psr"/>
    <property type="match status" value="1"/>
</dbReference>
<dbReference type="Proteomes" id="UP000076021">
    <property type="component" value="Chromosome"/>
</dbReference>
<keyword evidence="8" id="KW-0472">Membrane</keyword>
<comment type="similarity">
    <text evidence="2">Belongs to the LytR/CpsA/Psr (LCP) family.</text>
</comment>
<keyword evidence="6" id="KW-1133">Transmembrane helix</keyword>
<keyword evidence="7" id="KW-0805">Transcription regulation</keyword>
<dbReference type="PANTHER" id="PTHR33392">
    <property type="entry name" value="POLYISOPRENYL-TEICHOIC ACID--PEPTIDOGLYCAN TEICHOIC ACID TRANSFERASE TAGU"/>
    <property type="match status" value="1"/>
</dbReference>
<reference evidence="14" key="2">
    <citation type="submission" date="2016-03" db="EMBL/GenBank/DDBJ databases">
        <authorList>
            <person name="Ploux O."/>
        </authorList>
    </citation>
    <scope>NUCLEOTIDE SEQUENCE [LARGE SCALE GENOMIC DNA]</scope>
    <source>
        <strain evidence="14">PP9</strain>
    </source>
</reference>
<keyword evidence="9" id="KW-0804">Transcription</keyword>
<protein>
    <recommendedName>
        <fullName evidence="11">Regulatory protein MsrR</fullName>
    </recommendedName>
</protein>
<gene>
    <name evidence="13" type="ORF">ATY39_06230</name>
</gene>